<dbReference type="EMBL" id="JAUSWM010000005">
    <property type="protein sequence ID" value="MDQ0483892.1"/>
    <property type="molecule type" value="Genomic_DNA"/>
</dbReference>
<feature type="domain" description="IrrE N-terminal-like" evidence="2">
    <location>
        <begin position="118"/>
        <end position="222"/>
    </location>
</feature>
<feature type="transmembrane region" description="Helical" evidence="1">
    <location>
        <begin position="12"/>
        <end position="34"/>
    </location>
</feature>
<reference evidence="3" key="1">
    <citation type="submission" date="2023-07" db="EMBL/GenBank/DDBJ databases">
        <title>Genomic Encyclopedia of Type Strains, Phase IV (KMG-IV): sequencing the most valuable type-strain genomes for metagenomic binning, comparative biology and taxonomic classification.</title>
        <authorList>
            <person name="Goeker M."/>
        </authorList>
    </citation>
    <scope>NUCLEOTIDE SEQUENCE [LARGE SCALE GENOMIC DNA]</scope>
    <source>
        <strain evidence="3">JSM 076093</strain>
    </source>
</reference>
<dbReference type="Proteomes" id="UP001226720">
    <property type="component" value="Unassembled WGS sequence"/>
</dbReference>
<keyword evidence="1" id="KW-0812">Transmembrane</keyword>
<name>A0ABU0K3E6_9BACL</name>
<comment type="caution">
    <text evidence="3">The sequence shown here is derived from an EMBL/GenBank/DDBJ whole genome shotgun (WGS) entry which is preliminary data.</text>
</comment>
<gene>
    <name evidence="3" type="ORF">QO000_002876</name>
</gene>
<evidence type="ECO:0000313" key="4">
    <source>
        <dbReference type="Proteomes" id="UP001226720"/>
    </source>
</evidence>
<accession>A0ABU0K3E6</accession>
<proteinExistence type="predicted"/>
<sequence length="394" mass="45910">MKIRERKDKKSSLILNVVILVGVFVLVSSLLRWAPISQLSSKMMLHVFHYDYSSSTIGNVELRFDESQKDVAFSLADQIPDFDQLSKEWFGDLSIPELEVFVIKQGKLPDPIVRNANGLFFPFTNIIAINSSLPEEERVHALAHEFAHFYLQSYLEQQNVKETDLPDWFHEGVAEAFAHRFAPLPFYEAIHMWKVVPYSEMDMKDQAFRTSERYIMAHFTVENLLANHGTEVLRDLINGTKERDSFSKSFTVVTDEKLSSYHTFLERNEEFTNNMSAKLVSGGKDNEVKQELLKYDNEQGPYYYEAPSVYSLLRSIYKQEQNWDGAISLFLKERQYLRATPFEWKEASEFALQMEDYDRAKMYARKAVVLAEGRDGMEFEEWLVEVKNRSGDKE</sequence>
<evidence type="ECO:0000259" key="2">
    <source>
        <dbReference type="Pfam" id="PF06114"/>
    </source>
</evidence>
<protein>
    <recommendedName>
        <fullName evidence="2">IrrE N-terminal-like domain-containing protein</fullName>
    </recommendedName>
</protein>
<keyword evidence="1" id="KW-0472">Membrane</keyword>
<keyword evidence="1" id="KW-1133">Transmembrane helix</keyword>
<dbReference type="GeneID" id="301327333"/>
<dbReference type="InterPro" id="IPR010359">
    <property type="entry name" value="IrrE_HExxH"/>
</dbReference>
<evidence type="ECO:0000256" key="1">
    <source>
        <dbReference type="SAM" id="Phobius"/>
    </source>
</evidence>
<keyword evidence="4" id="KW-1185">Reference proteome</keyword>
<dbReference type="Pfam" id="PF06114">
    <property type="entry name" value="Peptidase_M78"/>
    <property type="match status" value="1"/>
</dbReference>
<dbReference type="RefSeq" id="WP_301551779.1">
    <property type="nucleotide sequence ID" value="NZ_JAQRMZ010000004.1"/>
</dbReference>
<evidence type="ECO:0000313" key="3">
    <source>
        <dbReference type="EMBL" id="MDQ0483892.1"/>
    </source>
</evidence>
<organism evidence="3 4">
    <name type="scientific">Guptibacillus hwajinpoensis</name>
    <dbReference type="NCBI Taxonomy" id="208199"/>
    <lineage>
        <taxon>Bacteria</taxon>
        <taxon>Bacillati</taxon>
        <taxon>Bacillota</taxon>
        <taxon>Bacilli</taxon>
        <taxon>Bacillales</taxon>
        <taxon>Guptibacillaceae</taxon>
        <taxon>Guptibacillus</taxon>
    </lineage>
</organism>